<evidence type="ECO:0000313" key="4">
    <source>
        <dbReference type="Proteomes" id="UP001056500"/>
    </source>
</evidence>
<feature type="domain" description="Glutamine amidotransferase" evidence="2">
    <location>
        <begin position="4"/>
        <end position="185"/>
    </location>
</feature>
<evidence type="ECO:0000313" key="3">
    <source>
        <dbReference type="EMBL" id="USG64608.1"/>
    </source>
</evidence>
<dbReference type="InterPro" id="IPR017926">
    <property type="entry name" value="GATASE"/>
</dbReference>
<name>A0ABY4WC18_9BACL</name>
<sequence>MIFVLDNYDSFVYNLVQYFGCLGIDSVVRRNDQTTIEEIQRLNPTAILISPGPCSPSEAGLSMEVIRRFAGEIPILGVCLGHQAIGQVFGAAIRRAKQPMHGKVSLITHDRSGVFANLENPLQVVRYHSLVIDRDTLPDELEITALSDDGEIMGIRHKTFPIHGVQFHPESIFTSQGMKMLDSFIATVKMLRPQLHL</sequence>
<dbReference type="PRINTS" id="PR00096">
    <property type="entry name" value="GATASE"/>
</dbReference>
<dbReference type="Gene3D" id="3.40.50.880">
    <property type="match status" value="1"/>
</dbReference>
<keyword evidence="4" id="KW-1185">Reference proteome</keyword>
<dbReference type="PRINTS" id="PR00099">
    <property type="entry name" value="CPSGATASE"/>
</dbReference>
<dbReference type="Pfam" id="PF00117">
    <property type="entry name" value="GATase"/>
    <property type="match status" value="1"/>
</dbReference>
<accession>A0ABY4WC18</accession>
<dbReference type="InterPro" id="IPR029062">
    <property type="entry name" value="Class_I_gatase-like"/>
</dbReference>
<dbReference type="InterPro" id="IPR050472">
    <property type="entry name" value="Anth_synth/Amidotransfase"/>
</dbReference>
<dbReference type="Proteomes" id="UP001056500">
    <property type="component" value="Chromosome"/>
</dbReference>
<dbReference type="NCBIfam" id="TIGR00566">
    <property type="entry name" value="trpG_papA"/>
    <property type="match status" value="1"/>
</dbReference>
<dbReference type="PANTHER" id="PTHR43418:SF4">
    <property type="entry name" value="MULTIFUNCTIONAL TRYPTOPHAN BIOSYNTHESIS PROTEIN"/>
    <property type="match status" value="1"/>
</dbReference>
<dbReference type="PANTHER" id="PTHR43418">
    <property type="entry name" value="MULTIFUNCTIONAL TRYPTOPHAN BIOSYNTHESIS PROTEIN-RELATED"/>
    <property type="match status" value="1"/>
</dbReference>
<dbReference type="PRINTS" id="PR00097">
    <property type="entry name" value="ANTSNTHASEII"/>
</dbReference>
<dbReference type="EMBL" id="CP098755">
    <property type="protein sequence ID" value="USG64608.1"/>
    <property type="molecule type" value="Genomic_DNA"/>
</dbReference>
<evidence type="ECO:0000259" key="2">
    <source>
        <dbReference type="Pfam" id="PF00117"/>
    </source>
</evidence>
<proteinExistence type="predicted"/>
<keyword evidence="1" id="KW-0315">Glutamine amidotransferase</keyword>
<organism evidence="3 4">
    <name type="scientific">Brevibacillus ruminantium</name>
    <dbReference type="NCBI Taxonomy" id="2950604"/>
    <lineage>
        <taxon>Bacteria</taxon>
        <taxon>Bacillati</taxon>
        <taxon>Bacillota</taxon>
        <taxon>Bacilli</taxon>
        <taxon>Bacillales</taxon>
        <taxon>Paenibacillaceae</taxon>
        <taxon>Brevibacillus</taxon>
    </lineage>
</organism>
<dbReference type="CDD" id="cd01743">
    <property type="entry name" value="GATase1_Anthranilate_Synthase"/>
    <property type="match status" value="1"/>
</dbReference>
<dbReference type="SUPFAM" id="SSF52317">
    <property type="entry name" value="Class I glutamine amidotransferase-like"/>
    <property type="match status" value="1"/>
</dbReference>
<evidence type="ECO:0000256" key="1">
    <source>
        <dbReference type="ARBA" id="ARBA00022962"/>
    </source>
</evidence>
<protein>
    <submittedName>
        <fullName evidence="3">Aminodeoxychorismate/anthranilate synthase component II</fullName>
    </submittedName>
</protein>
<gene>
    <name evidence="3" type="ORF">NDK47_21060</name>
</gene>
<dbReference type="InterPro" id="IPR006221">
    <property type="entry name" value="TrpG/PapA_dom"/>
</dbReference>
<dbReference type="RefSeq" id="WP_251871720.1">
    <property type="nucleotide sequence ID" value="NZ_CP098755.1"/>
</dbReference>
<dbReference type="PROSITE" id="PS51273">
    <property type="entry name" value="GATASE_TYPE_1"/>
    <property type="match status" value="1"/>
</dbReference>
<reference evidence="3" key="1">
    <citation type="submission" date="2022-06" db="EMBL/GenBank/DDBJ databases">
        <title>Genome sequencing of Brevibacillus sp. BB3-R1.</title>
        <authorList>
            <person name="Heo J."/>
            <person name="Lee D."/>
            <person name="Won M."/>
            <person name="Han B.-H."/>
            <person name="Hong S.-B."/>
            <person name="Kwon S.-W."/>
        </authorList>
    </citation>
    <scope>NUCLEOTIDE SEQUENCE</scope>
    <source>
        <strain evidence="3">BB3-R1</strain>
    </source>
</reference>